<accession>A0A6C0H8F6</accession>
<dbReference type="Pfam" id="PF19068">
    <property type="entry name" value="DUF5764"/>
    <property type="match status" value="1"/>
</dbReference>
<name>A0A6C0H8F6_9ZZZZ</name>
<dbReference type="InterPro" id="IPR043913">
    <property type="entry name" value="DUF5764"/>
</dbReference>
<dbReference type="AlphaFoldDB" id="A0A6C0H8F6"/>
<proteinExistence type="predicted"/>
<reference evidence="1" key="1">
    <citation type="journal article" date="2020" name="Nature">
        <title>Giant virus diversity and host interactions through global metagenomics.</title>
        <authorList>
            <person name="Schulz F."/>
            <person name="Roux S."/>
            <person name="Paez-Espino D."/>
            <person name="Jungbluth S."/>
            <person name="Walsh D.A."/>
            <person name="Denef V.J."/>
            <person name="McMahon K.D."/>
            <person name="Konstantinidis K.T."/>
            <person name="Eloe-Fadrosh E.A."/>
            <person name="Kyrpides N.C."/>
            <person name="Woyke T."/>
        </authorList>
    </citation>
    <scope>NUCLEOTIDE SEQUENCE</scope>
    <source>
        <strain evidence="1">GVMAG-M-3300023179-82</strain>
    </source>
</reference>
<sequence>MFTYLIETKNEYTSHLCNIISPFIYEGFKKMYTDIAFPKTLPSNQQIEKEEILFYFQKCLILCKDWDKSMIGNQTIIENETKRIINATANYGYLPDLIKAVLKSHLISLMYNPSSNNQIQIDSSFYNNIKLSTFFYVIYIEFAKELWCNPYLMYHDYSPIEIKKNQRECITIIKECIKEGIKKILPFKQILYNYLKEEIPNPLNVMNQQLNKSPENSIYDNIKKIIEDDKPHISDNKNKLNKNMKYLSSIASYNEELTDNKNIINQDEQLNIINDPHKLLSNENTNNYKLLSNNYNLLSNDNNNLLSNDNNNRLLSNDNNNRLLSNDNNLLLNNISEFPTDNLDIKLKTILSNLKSDSDGYNNTDNNFYEIFSNSKQ</sequence>
<organism evidence="1">
    <name type="scientific">viral metagenome</name>
    <dbReference type="NCBI Taxonomy" id="1070528"/>
    <lineage>
        <taxon>unclassified sequences</taxon>
        <taxon>metagenomes</taxon>
        <taxon>organismal metagenomes</taxon>
    </lineage>
</organism>
<protein>
    <submittedName>
        <fullName evidence="1">Uncharacterized protein</fullName>
    </submittedName>
</protein>
<evidence type="ECO:0000313" key="1">
    <source>
        <dbReference type="EMBL" id="QHT76677.1"/>
    </source>
</evidence>
<dbReference type="EMBL" id="MN739899">
    <property type="protein sequence ID" value="QHT76677.1"/>
    <property type="molecule type" value="Genomic_DNA"/>
</dbReference>